<dbReference type="SUPFAM" id="SSF51735">
    <property type="entry name" value="NAD(P)-binding Rossmann-fold domains"/>
    <property type="match status" value="1"/>
</dbReference>
<organism evidence="14 15">
    <name type="scientific">Lentilactobacillus kisonensis DSM 19906 = JCM 15041</name>
    <dbReference type="NCBI Taxonomy" id="1423766"/>
    <lineage>
        <taxon>Bacteria</taxon>
        <taxon>Bacillati</taxon>
        <taxon>Bacillota</taxon>
        <taxon>Bacilli</taxon>
        <taxon>Lactobacillales</taxon>
        <taxon>Lactobacillaceae</taxon>
        <taxon>Lentilactobacillus</taxon>
    </lineage>
</organism>
<evidence type="ECO:0000256" key="7">
    <source>
        <dbReference type="ARBA" id="ARBA00023002"/>
    </source>
</evidence>
<dbReference type="GO" id="GO:0004617">
    <property type="term" value="F:phosphoglycerate dehydrogenase activity"/>
    <property type="evidence" value="ECO:0007669"/>
    <property type="project" value="UniProtKB-EC"/>
</dbReference>
<dbReference type="InterPro" id="IPR045865">
    <property type="entry name" value="ACT-like_dom_sf"/>
</dbReference>
<comment type="similarity">
    <text evidence="3 12">Belongs to the D-isomer specific 2-hydroxyacid dehydrogenase family.</text>
</comment>
<dbReference type="Gene3D" id="3.30.70.260">
    <property type="match status" value="1"/>
</dbReference>
<evidence type="ECO:0000313" key="15">
    <source>
        <dbReference type="Proteomes" id="UP000051439"/>
    </source>
</evidence>
<dbReference type="EMBL" id="AZEB01000007">
    <property type="protein sequence ID" value="KRL22388.1"/>
    <property type="molecule type" value="Genomic_DNA"/>
</dbReference>
<comment type="catalytic activity">
    <reaction evidence="10">
        <text>(R)-2-hydroxyglutarate + NAD(+) = 2-oxoglutarate + NADH + H(+)</text>
        <dbReference type="Rhea" id="RHEA:49612"/>
        <dbReference type="ChEBI" id="CHEBI:15378"/>
        <dbReference type="ChEBI" id="CHEBI:15801"/>
        <dbReference type="ChEBI" id="CHEBI:16810"/>
        <dbReference type="ChEBI" id="CHEBI:57540"/>
        <dbReference type="ChEBI" id="CHEBI:57945"/>
        <dbReference type="EC" id="1.1.1.399"/>
    </reaction>
</comment>
<dbReference type="GO" id="GO:0051287">
    <property type="term" value="F:NAD binding"/>
    <property type="evidence" value="ECO:0007669"/>
    <property type="project" value="InterPro"/>
</dbReference>
<accession>A0A0R1NVQ3</accession>
<dbReference type="PANTHER" id="PTHR42938">
    <property type="entry name" value="FORMATE DEHYDROGENASE 1"/>
    <property type="match status" value="1"/>
</dbReference>
<comment type="catalytic activity">
    <reaction evidence="11">
        <text>(2R)-3-phosphoglycerate + NAD(+) = 3-phosphooxypyruvate + NADH + H(+)</text>
        <dbReference type="Rhea" id="RHEA:12641"/>
        <dbReference type="ChEBI" id="CHEBI:15378"/>
        <dbReference type="ChEBI" id="CHEBI:18110"/>
        <dbReference type="ChEBI" id="CHEBI:57540"/>
        <dbReference type="ChEBI" id="CHEBI:57945"/>
        <dbReference type="ChEBI" id="CHEBI:58272"/>
        <dbReference type="EC" id="1.1.1.95"/>
    </reaction>
</comment>
<evidence type="ECO:0000259" key="13">
    <source>
        <dbReference type="PROSITE" id="PS51671"/>
    </source>
</evidence>
<comment type="function">
    <text evidence="1">Catalyzes the reversible oxidation of 3-phospho-D-glycerate to 3-phosphonooxypyruvate, the first step of the phosphorylated L-serine biosynthesis pathway. Also catalyzes the reversible oxidation of 2-hydroxyglutarate to 2-oxoglutarate.</text>
</comment>
<dbReference type="Pfam" id="PF02826">
    <property type="entry name" value="2-Hacid_dh_C"/>
    <property type="match status" value="1"/>
</dbReference>
<evidence type="ECO:0000313" key="14">
    <source>
        <dbReference type="EMBL" id="KRL22388.1"/>
    </source>
</evidence>
<evidence type="ECO:0000256" key="10">
    <source>
        <dbReference type="ARBA" id="ARBA00048126"/>
    </source>
</evidence>
<evidence type="ECO:0000256" key="11">
    <source>
        <dbReference type="ARBA" id="ARBA00048731"/>
    </source>
</evidence>
<gene>
    <name evidence="14" type="ORF">FC98_GL002522</name>
</gene>
<dbReference type="Gene3D" id="3.40.50.720">
    <property type="entry name" value="NAD(P)-binding Rossmann-like Domain"/>
    <property type="match status" value="2"/>
</dbReference>
<dbReference type="CDD" id="cd12174">
    <property type="entry name" value="PGDH_like_3"/>
    <property type="match status" value="1"/>
</dbReference>
<dbReference type="InterPro" id="IPR036291">
    <property type="entry name" value="NAD(P)-bd_dom_sf"/>
</dbReference>
<evidence type="ECO:0000256" key="8">
    <source>
        <dbReference type="ARBA" id="ARBA00023027"/>
    </source>
</evidence>
<dbReference type="UniPathway" id="UPA00135">
    <property type="reaction ID" value="UER00196"/>
</dbReference>
<dbReference type="EC" id="1.1.1.399" evidence="4"/>
<comment type="caution">
    <text evidence="14">The sequence shown here is derived from an EMBL/GenBank/DDBJ whole genome shotgun (WGS) entry which is preliminary data.</text>
</comment>
<proteinExistence type="inferred from homology"/>
<dbReference type="InterPro" id="IPR006140">
    <property type="entry name" value="D-isomer_DH_NAD-bd"/>
</dbReference>
<comment type="pathway">
    <text evidence="2">Amino-acid biosynthesis; L-serine biosynthesis; L-serine from 3-phospho-D-glycerate: step 1/3.</text>
</comment>
<keyword evidence="8" id="KW-0520">NAD</keyword>
<evidence type="ECO:0000256" key="4">
    <source>
        <dbReference type="ARBA" id="ARBA00013001"/>
    </source>
</evidence>
<dbReference type="InterPro" id="IPR029752">
    <property type="entry name" value="D-isomer_DH_CS1"/>
</dbReference>
<dbReference type="InterPro" id="IPR002912">
    <property type="entry name" value="ACT_dom"/>
</dbReference>
<keyword evidence="15" id="KW-1185">Reference proteome</keyword>
<dbReference type="PANTHER" id="PTHR42938:SF47">
    <property type="entry name" value="HYDROXYPYRUVATE REDUCTASE"/>
    <property type="match status" value="1"/>
</dbReference>
<keyword evidence="7 12" id="KW-0560">Oxidoreductase</keyword>
<dbReference type="PROSITE" id="PS00065">
    <property type="entry name" value="D_2_HYDROXYACID_DH_1"/>
    <property type="match status" value="1"/>
</dbReference>
<evidence type="ECO:0000256" key="9">
    <source>
        <dbReference type="ARBA" id="ARBA00030455"/>
    </source>
</evidence>
<evidence type="ECO:0000256" key="2">
    <source>
        <dbReference type="ARBA" id="ARBA00005216"/>
    </source>
</evidence>
<evidence type="ECO:0000256" key="6">
    <source>
        <dbReference type="ARBA" id="ARBA00021582"/>
    </source>
</evidence>
<name>A0A0R1NVQ3_9LACO</name>
<evidence type="ECO:0000256" key="1">
    <source>
        <dbReference type="ARBA" id="ARBA00003800"/>
    </source>
</evidence>
<dbReference type="AlphaFoldDB" id="A0A0R1NVQ3"/>
<dbReference type="PROSITE" id="PS51671">
    <property type="entry name" value="ACT"/>
    <property type="match status" value="1"/>
</dbReference>
<evidence type="ECO:0000256" key="5">
    <source>
        <dbReference type="ARBA" id="ARBA00013143"/>
    </source>
</evidence>
<dbReference type="CDD" id="cd04901">
    <property type="entry name" value="ACT_3PGDH"/>
    <property type="match status" value="1"/>
</dbReference>
<evidence type="ECO:0000256" key="3">
    <source>
        <dbReference type="ARBA" id="ARBA00005854"/>
    </source>
</evidence>
<dbReference type="InterPro" id="IPR006139">
    <property type="entry name" value="D-isomer_2_OHA_DH_cat_dom"/>
</dbReference>
<dbReference type="SUPFAM" id="SSF55021">
    <property type="entry name" value="ACT-like"/>
    <property type="match status" value="1"/>
</dbReference>
<feature type="domain" description="ACT" evidence="13">
    <location>
        <begin position="369"/>
        <end position="442"/>
    </location>
</feature>
<evidence type="ECO:0000256" key="12">
    <source>
        <dbReference type="RuleBase" id="RU003719"/>
    </source>
</evidence>
<dbReference type="Proteomes" id="UP000051439">
    <property type="component" value="Unassembled WGS sequence"/>
</dbReference>
<dbReference type="Pfam" id="PF00389">
    <property type="entry name" value="2-Hacid_dh"/>
    <property type="match status" value="1"/>
</dbReference>
<dbReference type="PATRIC" id="fig|1423766.4.peg.2628"/>
<sequence length="442" mass="47962">MDPLTDFRTAAQSRNFHISTSDKNPQNQGFLSEETYAPVSNRFAPLTLEGETNTMYQVKTYNAIAQAGLDQFTDNYQINKTDDADAYLIRSVNLHDQTFPKSLKVIARAGAGYNNIPLDKATQNGTAVFNTPGSNANAVKELIIALLVASSRNLFAAANYAAHNSGADISLRTEKDKTRFKGTELTGRTLAVIGVGHVGSLVANAASALGMNVIGYDPYLSADAAWHISTRITRARTLGDALKSADYVTIHVPKNEETTGLIGSEQMEIMKDGVKLFNYSRGGIVDNAAAIEALDARKIRTYYTDFGENILLNREDVVVTPHIGGSTIEAEANGATQGANTIMTYLETGNILNSVNLPNLQVPFNAPYRVTIIHQNIPNMVGQIATALADAGINIESMSNAARDGVAYTIIDLDNLKNEEDNKLIQRLSKIDAVYRVRVLKK</sequence>
<protein>
    <recommendedName>
        <fullName evidence="6">D-3-phosphoglycerate dehydrogenase</fullName>
        <ecNumber evidence="4">1.1.1.399</ecNumber>
        <ecNumber evidence="5">1.1.1.95</ecNumber>
    </recommendedName>
    <alternativeName>
        <fullName evidence="9">2-oxoglutarate reductase</fullName>
    </alternativeName>
</protein>
<dbReference type="SUPFAM" id="SSF52283">
    <property type="entry name" value="Formate/glycerate dehydrogenase catalytic domain-like"/>
    <property type="match status" value="1"/>
</dbReference>
<reference evidence="14 15" key="1">
    <citation type="journal article" date="2015" name="Genome Announc.">
        <title>Expanding the biotechnology potential of lactobacilli through comparative genomics of 213 strains and associated genera.</title>
        <authorList>
            <person name="Sun Z."/>
            <person name="Harris H.M."/>
            <person name="McCann A."/>
            <person name="Guo C."/>
            <person name="Argimon S."/>
            <person name="Zhang W."/>
            <person name="Yang X."/>
            <person name="Jeffery I.B."/>
            <person name="Cooney J.C."/>
            <person name="Kagawa T.F."/>
            <person name="Liu W."/>
            <person name="Song Y."/>
            <person name="Salvetti E."/>
            <person name="Wrobel A."/>
            <person name="Rasinkangas P."/>
            <person name="Parkhill J."/>
            <person name="Rea M.C."/>
            <person name="O'Sullivan O."/>
            <person name="Ritari J."/>
            <person name="Douillard F.P."/>
            <person name="Paul Ross R."/>
            <person name="Yang R."/>
            <person name="Briner A.E."/>
            <person name="Felis G.E."/>
            <person name="de Vos W.M."/>
            <person name="Barrangou R."/>
            <person name="Klaenhammer T.R."/>
            <person name="Caufield P.W."/>
            <person name="Cui Y."/>
            <person name="Zhang H."/>
            <person name="O'Toole P.W."/>
        </authorList>
    </citation>
    <scope>NUCLEOTIDE SEQUENCE [LARGE SCALE GENOMIC DNA]</scope>
    <source>
        <strain evidence="14 15">DSM 19906</strain>
    </source>
</reference>
<dbReference type="EC" id="1.1.1.95" evidence="5"/>